<dbReference type="EMBL" id="JH717843">
    <property type="protein sequence ID" value="EWY90152.1"/>
    <property type="molecule type" value="Genomic_DNA"/>
</dbReference>
<dbReference type="InterPro" id="IPR027417">
    <property type="entry name" value="P-loop_NTPase"/>
</dbReference>
<evidence type="ECO:0000256" key="3">
    <source>
        <dbReference type="ARBA" id="ARBA00022741"/>
    </source>
</evidence>
<keyword evidence="5 8" id="KW-1133">Transmembrane helix</keyword>
<feature type="compositionally biased region" description="Basic residues" evidence="7">
    <location>
        <begin position="290"/>
        <end position="299"/>
    </location>
</feature>
<feature type="transmembrane region" description="Helical" evidence="8">
    <location>
        <begin position="33"/>
        <end position="55"/>
    </location>
</feature>
<protein>
    <recommendedName>
        <fullName evidence="9">ABC transmembrane type-1 domain-containing protein</fullName>
    </recommendedName>
</protein>
<feature type="domain" description="ABC transmembrane type-1" evidence="9">
    <location>
        <begin position="553"/>
        <end position="631"/>
    </location>
</feature>
<dbReference type="Proteomes" id="UP000030753">
    <property type="component" value="Unassembled WGS sequence"/>
</dbReference>
<dbReference type="GO" id="GO:0140359">
    <property type="term" value="F:ABC-type transporter activity"/>
    <property type="evidence" value="ECO:0007669"/>
    <property type="project" value="InterPro"/>
</dbReference>
<accession>W9I689</accession>
<dbReference type="InterPro" id="IPR011527">
    <property type="entry name" value="ABC1_TM_dom"/>
</dbReference>
<keyword evidence="2 8" id="KW-0812">Transmembrane</keyword>
<evidence type="ECO:0000256" key="1">
    <source>
        <dbReference type="ARBA" id="ARBA00022448"/>
    </source>
</evidence>
<gene>
    <name evidence="10" type="ORF">FOYG_07763</name>
</gene>
<feature type="compositionally biased region" description="Basic and acidic residues" evidence="7">
    <location>
        <begin position="300"/>
        <end position="310"/>
    </location>
</feature>
<evidence type="ECO:0000256" key="6">
    <source>
        <dbReference type="ARBA" id="ARBA00023136"/>
    </source>
</evidence>
<dbReference type="HOGENOM" id="CLU_417982_0_0_1"/>
<feature type="transmembrane region" description="Helical" evidence="8">
    <location>
        <begin position="614"/>
        <end position="637"/>
    </location>
</feature>
<dbReference type="SUPFAM" id="SSF52540">
    <property type="entry name" value="P-loop containing nucleoside triphosphate hydrolases"/>
    <property type="match status" value="1"/>
</dbReference>
<dbReference type="PANTHER" id="PTHR24223">
    <property type="entry name" value="ATP-BINDING CASSETTE SUB-FAMILY C"/>
    <property type="match status" value="1"/>
</dbReference>
<keyword evidence="1" id="KW-0813">Transport</keyword>
<sequence length="656" mass="72688">MTPFTLRFLIEWVQHVYPDGHDTRGSTPVAAGIGYVLGITVLQMLHTFALSQFYYRGMLPGGQTRSVLIAMVFNKSLRLPNKAKAGGQTGSEGSGPYDGIPSRVDEKGWSNGRVMSLVSDDTARSDISDETAEILQSICFVKYFGWEGFFQDRLGNIRASETLALRIMHLMGCAVGTLAQFLPMLSIMITFIVYAVVNGSLDPAVVSSSLAILYMLRVPTNWLPVSLSLAADAFESIKRIEDFLLAEEVQAQPDITLAPAVKLSNASFTWESPQTNEEGESRKDEEKKNRMSRAIRRQRAGHEKKGIETSGTERSELVGIIGSVGSGKMSLLSALAGDIRQTGGILQFAADRAYCAQYAWIQNASVRDNITFGKPFNQQLYSDVVHACALLPDFKLLPHGDMTEIGTHIFNEVICGLLKDKCRSLATHHLHLLSRLDRIIWMVDGRIEAIDTYEELAESRLAFASLVAKGDSVGLDNTTTKAEVLMQEEAKIVVSVPFSVYVSWLRTSGSQWNDLAMVVGQLLFRSSSILGGLCLSWWVDNKYGLTRRQNCSRLRSFYLVCIKSSQVMSKNALWQALGAPMSFFDTTSLGRIIYRFTIDIEALDNNLVVAVQQLLINVAALLGSYTLIVAYFYYVIYVSRLPCQIIKLADSNFGQR</sequence>
<organism evidence="10 11">
    <name type="scientific">Fusarium oxysporum NRRL 32931</name>
    <dbReference type="NCBI Taxonomy" id="660029"/>
    <lineage>
        <taxon>Eukaryota</taxon>
        <taxon>Fungi</taxon>
        <taxon>Dikarya</taxon>
        <taxon>Ascomycota</taxon>
        <taxon>Pezizomycotina</taxon>
        <taxon>Sordariomycetes</taxon>
        <taxon>Hypocreomycetidae</taxon>
        <taxon>Hypocreales</taxon>
        <taxon>Nectriaceae</taxon>
        <taxon>Fusarium</taxon>
        <taxon>Fusarium oxysporum species complex</taxon>
    </lineage>
</organism>
<keyword evidence="4" id="KW-0067">ATP-binding</keyword>
<evidence type="ECO:0000256" key="8">
    <source>
        <dbReference type="SAM" id="Phobius"/>
    </source>
</evidence>
<dbReference type="PROSITE" id="PS50929">
    <property type="entry name" value="ABC_TM1F"/>
    <property type="match status" value="2"/>
</dbReference>
<keyword evidence="3" id="KW-0547">Nucleotide-binding</keyword>
<dbReference type="PANTHER" id="PTHR24223:SF464">
    <property type="entry name" value="ABC-TYPE TRANSPORTER CICA"/>
    <property type="match status" value="1"/>
</dbReference>
<proteinExistence type="predicted"/>
<evidence type="ECO:0000259" key="9">
    <source>
        <dbReference type="PROSITE" id="PS50929"/>
    </source>
</evidence>
<reference evidence="10 11" key="1">
    <citation type="submission" date="2011-06" db="EMBL/GenBank/DDBJ databases">
        <title>The Genome Sequence of Fusarium oxysporum FOSC 3-a.</title>
        <authorList>
            <consortium name="The Broad Institute Genome Sequencing Platform"/>
            <person name="Ma L.-J."/>
            <person name="Gale L.R."/>
            <person name="Schwartz D.C."/>
            <person name="Zhou S."/>
            <person name="Corby-Kistler H."/>
            <person name="Young S.K."/>
            <person name="Zeng Q."/>
            <person name="Gargeya S."/>
            <person name="Fitzgerald M."/>
            <person name="Haas B."/>
            <person name="Abouelleil A."/>
            <person name="Alvarado L."/>
            <person name="Arachchi H.M."/>
            <person name="Berlin A."/>
            <person name="Brown A."/>
            <person name="Chapman S.B."/>
            <person name="Chen Z."/>
            <person name="Dunbar C."/>
            <person name="Freedman E."/>
            <person name="Gearin G."/>
            <person name="Gellesch M."/>
            <person name="Goldberg J."/>
            <person name="Griggs A."/>
            <person name="Gujja S."/>
            <person name="Heiman D."/>
            <person name="Howarth C."/>
            <person name="Larson L."/>
            <person name="Lui A."/>
            <person name="MacDonald P.J.P."/>
            <person name="Mehta T."/>
            <person name="Montmayeur A."/>
            <person name="Murphy C."/>
            <person name="Neiman D."/>
            <person name="Pearson M."/>
            <person name="Priest M."/>
            <person name="Roberts A."/>
            <person name="Saif S."/>
            <person name="Shea T."/>
            <person name="Shenoy N."/>
            <person name="Sisk P."/>
            <person name="Stolte C."/>
            <person name="Sykes S."/>
            <person name="Wortman J."/>
            <person name="Nusbaum C."/>
            <person name="Birren B."/>
        </authorList>
    </citation>
    <scope>NUCLEOTIDE SEQUENCE [LARGE SCALE GENOMIC DNA]</scope>
    <source>
        <strain evidence="11">FOSC 3-a</strain>
    </source>
</reference>
<feature type="compositionally biased region" description="Basic and acidic residues" evidence="7">
    <location>
        <begin position="279"/>
        <end position="289"/>
    </location>
</feature>
<dbReference type="SUPFAM" id="SSF90123">
    <property type="entry name" value="ABC transporter transmembrane region"/>
    <property type="match status" value="2"/>
</dbReference>
<evidence type="ECO:0000256" key="2">
    <source>
        <dbReference type="ARBA" id="ARBA00022692"/>
    </source>
</evidence>
<dbReference type="Gene3D" id="1.20.1560.10">
    <property type="entry name" value="ABC transporter type 1, transmembrane domain"/>
    <property type="match status" value="2"/>
</dbReference>
<name>W9I689_FUSOX</name>
<evidence type="ECO:0000256" key="7">
    <source>
        <dbReference type="SAM" id="MobiDB-lite"/>
    </source>
</evidence>
<dbReference type="GO" id="GO:0005524">
    <property type="term" value="F:ATP binding"/>
    <property type="evidence" value="ECO:0007669"/>
    <property type="project" value="UniProtKB-KW"/>
</dbReference>
<evidence type="ECO:0000313" key="10">
    <source>
        <dbReference type="EMBL" id="EWY90152.1"/>
    </source>
</evidence>
<dbReference type="OrthoDB" id="6500128at2759"/>
<evidence type="ECO:0000313" key="11">
    <source>
        <dbReference type="Proteomes" id="UP000030753"/>
    </source>
</evidence>
<dbReference type="Pfam" id="PF00664">
    <property type="entry name" value="ABC_membrane"/>
    <property type="match status" value="1"/>
</dbReference>
<keyword evidence="6 8" id="KW-0472">Membrane</keyword>
<dbReference type="InterPro" id="IPR036640">
    <property type="entry name" value="ABC1_TM_sf"/>
</dbReference>
<dbReference type="InterPro" id="IPR050173">
    <property type="entry name" value="ABC_transporter_C-like"/>
</dbReference>
<feature type="region of interest" description="Disordered" evidence="7">
    <location>
        <begin position="269"/>
        <end position="310"/>
    </location>
</feature>
<feature type="domain" description="ABC transmembrane type-1" evidence="9">
    <location>
        <begin position="123"/>
        <end position="232"/>
    </location>
</feature>
<dbReference type="AlphaFoldDB" id="W9I689"/>
<feature type="region of interest" description="Disordered" evidence="7">
    <location>
        <begin position="82"/>
        <end position="106"/>
    </location>
</feature>
<dbReference type="GO" id="GO:0016020">
    <property type="term" value="C:membrane"/>
    <property type="evidence" value="ECO:0007669"/>
    <property type="project" value="InterPro"/>
</dbReference>
<evidence type="ECO:0000256" key="5">
    <source>
        <dbReference type="ARBA" id="ARBA00022989"/>
    </source>
</evidence>
<evidence type="ECO:0000256" key="4">
    <source>
        <dbReference type="ARBA" id="ARBA00022840"/>
    </source>
</evidence>
<dbReference type="Gene3D" id="3.40.50.300">
    <property type="entry name" value="P-loop containing nucleotide triphosphate hydrolases"/>
    <property type="match status" value="2"/>
</dbReference>